<dbReference type="GO" id="GO:0032797">
    <property type="term" value="C:SMN complex"/>
    <property type="evidence" value="ECO:0007669"/>
    <property type="project" value="TreeGrafter"/>
</dbReference>
<dbReference type="Proteomes" id="UP000001876">
    <property type="component" value="Unassembled WGS sequence"/>
</dbReference>
<feature type="compositionally biased region" description="Low complexity" evidence="4">
    <location>
        <begin position="874"/>
        <end position="890"/>
    </location>
</feature>
<dbReference type="Pfam" id="PF23774">
    <property type="entry name" value="TPR_GEMI5"/>
    <property type="match status" value="1"/>
</dbReference>
<dbReference type="PROSITE" id="PS50294">
    <property type="entry name" value="WD_REPEATS_REGION"/>
    <property type="match status" value="1"/>
</dbReference>
<accession>C1MJC7</accession>
<dbReference type="Pfam" id="PF00400">
    <property type="entry name" value="WD40"/>
    <property type="match status" value="2"/>
</dbReference>
<evidence type="ECO:0000256" key="4">
    <source>
        <dbReference type="SAM" id="MobiDB-lite"/>
    </source>
</evidence>
<keyword evidence="2" id="KW-0677">Repeat</keyword>
<evidence type="ECO:0000313" key="7">
    <source>
        <dbReference type="Proteomes" id="UP000001876"/>
    </source>
</evidence>
<feature type="compositionally biased region" description="Basic and acidic residues" evidence="4">
    <location>
        <begin position="893"/>
        <end position="911"/>
    </location>
</feature>
<protein>
    <submittedName>
        <fullName evidence="6">Predicted protein</fullName>
    </submittedName>
</protein>
<dbReference type="SUPFAM" id="SSF50998">
    <property type="entry name" value="Quinoprotein alcohol dehydrogenase-like"/>
    <property type="match status" value="2"/>
</dbReference>
<dbReference type="EMBL" id="GG663735">
    <property type="protein sequence ID" value="EEH60543.1"/>
    <property type="molecule type" value="Genomic_DNA"/>
</dbReference>
<dbReference type="OrthoDB" id="2161379at2759"/>
<dbReference type="PROSITE" id="PS00678">
    <property type="entry name" value="WD_REPEATS_1"/>
    <property type="match status" value="1"/>
</dbReference>
<dbReference type="InterPro" id="IPR015943">
    <property type="entry name" value="WD40/YVTN_repeat-like_dom_sf"/>
</dbReference>
<evidence type="ECO:0000256" key="1">
    <source>
        <dbReference type="ARBA" id="ARBA00022574"/>
    </source>
</evidence>
<name>C1MJC7_MICPC</name>
<dbReference type="GO" id="GO:0003730">
    <property type="term" value="F:mRNA 3'-UTR binding"/>
    <property type="evidence" value="ECO:0007669"/>
    <property type="project" value="TreeGrafter"/>
</dbReference>
<organism evidence="7">
    <name type="scientific">Micromonas pusilla (strain CCMP1545)</name>
    <name type="common">Picoplanktonic green alga</name>
    <dbReference type="NCBI Taxonomy" id="564608"/>
    <lineage>
        <taxon>Eukaryota</taxon>
        <taxon>Viridiplantae</taxon>
        <taxon>Chlorophyta</taxon>
        <taxon>Mamiellophyceae</taxon>
        <taxon>Mamiellales</taxon>
        <taxon>Mamiellaceae</taxon>
        <taxon>Micromonas</taxon>
    </lineage>
</organism>
<evidence type="ECO:0000256" key="3">
    <source>
        <dbReference type="PROSITE-ProRule" id="PRU00221"/>
    </source>
</evidence>
<reference evidence="6 7" key="1">
    <citation type="journal article" date="2009" name="Science">
        <title>Green evolution and dynamic adaptations revealed by genomes of the marine picoeukaryotes Micromonas.</title>
        <authorList>
            <person name="Worden A.Z."/>
            <person name="Lee J.H."/>
            <person name="Mock T."/>
            <person name="Rouze P."/>
            <person name="Simmons M.P."/>
            <person name="Aerts A.L."/>
            <person name="Allen A.E."/>
            <person name="Cuvelier M.L."/>
            <person name="Derelle E."/>
            <person name="Everett M.V."/>
            <person name="Foulon E."/>
            <person name="Grimwood J."/>
            <person name="Gundlach H."/>
            <person name="Henrissat B."/>
            <person name="Napoli C."/>
            <person name="McDonald S.M."/>
            <person name="Parker M.S."/>
            <person name="Rombauts S."/>
            <person name="Salamov A."/>
            <person name="Von Dassow P."/>
            <person name="Badger J.H."/>
            <person name="Coutinho P.M."/>
            <person name="Demir E."/>
            <person name="Dubchak I."/>
            <person name="Gentemann C."/>
            <person name="Eikrem W."/>
            <person name="Gready J.E."/>
            <person name="John U."/>
            <person name="Lanier W."/>
            <person name="Lindquist E.A."/>
            <person name="Lucas S."/>
            <person name="Mayer K.F."/>
            <person name="Moreau H."/>
            <person name="Not F."/>
            <person name="Otillar R."/>
            <person name="Panaud O."/>
            <person name="Pangilinan J."/>
            <person name="Paulsen I."/>
            <person name="Piegu B."/>
            <person name="Poliakov A."/>
            <person name="Robbens S."/>
            <person name="Schmutz J."/>
            <person name="Toulza E."/>
            <person name="Wyss T."/>
            <person name="Zelensky A."/>
            <person name="Zhou K."/>
            <person name="Armbrust E.V."/>
            <person name="Bhattacharya D."/>
            <person name="Goodenough U.W."/>
            <person name="Van de Peer Y."/>
            <person name="Grigoriev I.V."/>
        </authorList>
    </citation>
    <scope>NUCLEOTIDE SEQUENCE [LARGE SCALE GENOMIC DNA]</scope>
    <source>
        <strain evidence="6 7">CCMP1545</strain>
    </source>
</reference>
<dbReference type="InterPro" id="IPR036322">
    <property type="entry name" value="WD40_repeat_dom_sf"/>
</dbReference>
<evidence type="ECO:0000313" key="6">
    <source>
        <dbReference type="EMBL" id="EEH60543.1"/>
    </source>
</evidence>
<dbReference type="InterPro" id="IPR011047">
    <property type="entry name" value="Quinoprotein_ADH-like_sf"/>
</dbReference>
<evidence type="ECO:0000259" key="5">
    <source>
        <dbReference type="Pfam" id="PF23774"/>
    </source>
</evidence>
<dbReference type="eggNOG" id="ENOG502QPYZ">
    <property type="taxonomic scope" value="Eukaryota"/>
</dbReference>
<feature type="compositionally biased region" description="Low complexity" evidence="4">
    <location>
        <begin position="344"/>
        <end position="361"/>
    </location>
</feature>
<dbReference type="InterPro" id="IPR019775">
    <property type="entry name" value="WD40_repeat_CS"/>
</dbReference>
<gene>
    <name evidence="6" type="ORF">MICPUCDRAFT_38281</name>
</gene>
<dbReference type="SMART" id="SM00320">
    <property type="entry name" value="WD40"/>
    <property type="match status" value="8"/>
</dbReference>
<dbReference type="PROSITE" id="PS50082">
    <property type="entry name" value="WD_REPEATS_2"/>
    <property type="match status" value="1"/>
</dbReference>
<feature type="region of interest" description="Disordered" evidence="4">
    <location>
        <begin position="862"/>
        <end position="952"/>
    </location>
</feature>
<feature type="region of interest" description="Disordered" evidence="4">
    <location>
        <begin position="344"/>
        <end position="368"/>
    </location>
</feature>
<dbReference type="InterPro" id="IPR001680">
    <property type="entry name" value="WD40_rpt"/>
</dbReference>
<dbReference type="InterPro" id="IPR056421">
    <property type="entry name" value="TPR_GEMI5"/>
</dbReference>
<dbReference type="SUPFAM" id="SSF50978">
    <property type="entry name" value="WD40 repeat-like"/>
    <property type="match status" value="1"/>
</dbReference>
<dbReference type="InterPro" id="IPR052640">
    <property type="entry name" value="Gemin-5"/>
</dbReference>
<dbReference type="Gene3D" id="2.130.10.10">
    <property type="entry name" value="YVTN repeat-like/Quinoprotein amine dehydrogenase"/>
    <property type="match status" value="3"/>
</dbReference>
<feature type="compositionally biased region" description="Low complexity" evidence="4">
    <location>
        <begin position="77"/>
        <end position="86"/>
    </location>
</feature>
<feature type="repeat" description="WD" evidence="3">
    <location>
        <begin position="92"/>
        <end position="136"/>
    </location>
</feature>
<dbReference type="STRING" id="564608.C1MJC7"/>
<keyword evidence="7" id="KW-1185">Reference proteome</keyword>
<sequence>MADAIALPPAPNWYGSALASWGGEDGDVYAYAAKNAVILLKPPSSSSADDDASAAVERGVFLDDDDDRPPADRGRRPSSPFSPHPSRVVGALVGHANRVTALAFATLPGARHLLVTGGADKHVRVWDVETRRCVRTMRGHHAAEVSAVATSRASASIAASGDRAGKVFIWRFRECGGYGGGGDRPWRALTPLDASPVLALAFKFADADADTAAAADADADADAAADSGGALAIGHQSGALAVADVDDGSVRKLPARAAEVQSLAWAPPRASGGRGDEKSKDTAVLAVGGRGERAVTLWSWDTKRARASLRGTLPLPKCPSHLSEAQRGRLWLCVAWAGRATIDAPSSSSSEAAAARANANANEKKSDERWLLTSSHGGDVLRWRIDLDADEGRLCVAPPETFGPPESAHARTVFSLAVRESAGGGGGAIATTTSLDKSISSWSVDAATRAWSACGLGGFAYDMDVNPERASQVAIACGDGTVRCLDVEDHASRGRGVVGDGGAVLFRGLPRTKATCVRFRPIDDDDGFGFDDASGSRASANSIAAVGLEDGRIVLVDAMSGRYAIQRDCHAGAVSDVRWITSPRGDVVLVSLGNGCVWRWTSLAVPEDRRRGGGGSGGGGGGGGGDFVDVSEMFDRPPSEAGGGAEIAAFDWLRVRIRTPKVDDDDEDGHDAGDAGEDADAFTTKVAIGWSDGCVTAHAMKKTVDDAAGGGMSFTREWCAFEHARRVTRVRWRARGGGGAAPRANAKRGDAGDETTRAWLGSVGADGAFLVYDGDTGEVVRSAPPCRQALLDLDWAPRGRGGGGGVAAAVAGADGVVRVYDLSGAPVLAAVSRGHVPGKALCVKWARVDGDAAMLVTGGDDQTARAFDPRDPRAAPSAATGGGASSAAETAEGDEKRVAAADAGDGERTAEKEDDDERDEEKSAPAPAPDGGGGGGAATKKKRKGASAGRGLLKPTSFEATAEGVAQSRAAVVALARRIHGGGGVGSIDDAESTECGYGPRGLGLFTGQENAMRTLLAEERAALDADAQTRGGGGGGGDADDDDAFSSRTAASVGAFKPAERAAYAAILRGDFHAAADVVFSRHDGPIPSDFLASLVGGGHAFYATCVAKQIERLERRGEHQRACVLALSLHDVHGALGSLRRGGLPRDAAALAAARLLPTDPALKEALRELAVAEENRGGMEAAAKAHLASGRPSAAVRAMLRPRDALGSVAAAEVALIARVRTEPDKQTVLRAARELSDAGRRDDAEGMLRRWVEGGDGDGDGDADVEEVRRAIVAARRGASGAVEGTEPRAAES</sequence>
<feature type="region of interest" description="Disordered" evidence="4">
    <location>
        <begin position="42"/>
        <end position="86"/>
    </location>
</feature>
<dbReference type="GO" id="GO:0005634">
    <property type="term" value="C:nucleus"/>
    <property type="evidence" value="ECO:0007669"/>
    <property type="project" value="TreeGrafter"/>
</dbReference>
<evidence type="ECO:0000256" key="2">
    <source>
        <dbReference type="ARBA" id="ARBA00022737"/>
    </source>
</evidence>
<dbReference type="GO" id="GO:0000387">
    <property type="term" value="P:spliceosomal snRNP assembly"/>
    <property type="evidence" value="ECO:0007669"/>
    <property type="project" value="TreeGrafter"/>
</dbReference>
<proteinExistence type="predicted"/>
<dbReference type="KEGG" id="mpp:MICPUCDRAFT_38281"/>
<keyword evidence="1 3" id="KW-0853">WD repeat</keyword>
<dbReference type="GeneID" id="9680491"/>
<feature type="domain" description="Gem-associated protein 5 TPR" evidence="5">
    <location>
        <begin position="1099"/>
        <end position="1238"/>
    </location>
</feature>
<dbReference type="PANTHER" id="PTHR46362:SF1">
    <property type="entry name" value="GEM-ASSOCIATED PROTEIN 5"/>
    <property type="match status" value="1"/>
</dbReference>
<dbReference type="PANTHER" id="PTHR46362">
    <property type="entry name" value="GEM-ASSOCIATED PROTEIN 5"/>
    <property type="match status" value="1"/>
</dbReference>
<dbReference type="OMA" id="DYAFQMM"/>
<dbReference type="RefSeq" id="XP_003055291.1">
    <property type="nucleotide sequence ID" value="XM_003055245.1"/>
</dbReference>